<accession>A0A4R5L5A2</accession>
<comment type="caution">
    <text evidence="1">The sequence shown here is derived from an EMBL/GenBank/DDBJ whole genome shotgun (WGS) entry which is preliminary data.</text>
</comment>
<reference evidence="1 2" key="1">
    <citation type="submission" date="2019-03" db="EMBL/GenBank/DDBJ databases">
        <title>Paraburkholderia sp. isolated from native Mimosa gymnas in Guartela State Park, Brazil.</title>
        <authorList>
            <person name="Paulitsch F."/>
            <person name="Hungria M."/>
            <person name="Delamuta J.R.M."/>
            <person name="Ribeiro R.A."/>
            <person name="Dall'Agnol R."/>
            <person name="Silva J.S.B."/>
        </authorList>
    </citation>
    <scope>NUCLEOTIDE SEQUENCE [LARGE SCALE GENOMIC DNA]</scope>
    <source>
        <strain evidence="1 2">CNPSo 3008</strain>
    </source>
</reference>
<dbReference type="Proteomes" id="UP000295606">
    <property type="component" value="Unassembled WGS sequence"/>
</dbReference>
<evidence type="ECO:0000313" key="2">
    <source>
        <dbReference type="Proteomes" id="UP000295606"/>
    </source>
</evidence>
<proteinExistence type="predicted"/>
<dbReference type="EMBL" id="SMOD01000041">
    <property type="protein sequence ID" value="TDG03436.1"/>
    <property type="molecule type" value="Genomic_DNA"/>
</dbReference>
<protein>
    <submittedName>
        <fullName evidence="1">Uncharacterized protein</fullName>
    </submittedName>
</protein>
<evidence type="ECO:0000313" key="1">
    <source>
        <dbReference type="EMBL" id="TDG03436.1"/>
    </source>
</evidence>
<dbReference type="AlphaFoldDB" id="A0A4R5L5A2"/>
<name>A0A4R5L5A2_9BURK</name>
<dbReference type="OrthoDB" id="9103404at2"/>
<sequence>MAKLPPGILGRDFLTFLQLSVGDEIRAGQVIDDSALRQAMCAVRCGTMRAARPAMKVFFDGCQFWLASHLHRYEAACRLGARHQEFWCEIEPGTKDDAWRHASRWTQASDHYGSD</sequence>
<organism evidence="1 2">
    <name type="scientific">Paraburkholderia guartelaensis</name>
    <dbReference type="NCBI Taxonomy" id="2546446"/>
    <lineage>
        <taxon>Bacteria</taxon>
        <taxon>Pseudomonadati</taxon>
        <taxon>Pseudomonadota</taxon>
        <taxon>Betaproteobacteria</taxon>
        <taxon>Burkholderiales</taxon>
        <taxon>Burkholderiaceae</taxon>
        <taxon>Paraburkholderia</taxon>
    </lineage>
</organism>
<dbReference type="RefSeq" id="WP_133188422.1">
    <property type="nucleotide sequence ID" value="NZ_SMOD01000041.1"/>
</dbReference>
<gene>
    <name evidence="1" type="ORF">E1N52_34930</name>
</gene>